<dbReference type="InterPro" id="IPR011009">
    <property type="entry name" value="Kinase-like_dom_sf"/>
</dbReference>
<reference evidence="3" key="1">
    <citation type="submission" date="2021-06" db="EMBL/GenBank/DDBJ databases">
        <authorList>
            <person name="Kallberg Y."/>
            <person name="Tangrot J."/>
            <person name="Rosling A."/>
        </authorList>
    </citation>
    <scope>NUCLEOTIDE SEQUENCE</scope>
    <source>
        <strain evidence="3">FL966</strain>
    </source>
</reference>
<dbReference type="EMBL" id="CAJVQA010010485">
    <property type="protein sequence ID" value="CAG8697287.1"/>
    <property type="molecule type" value="Genomic_DNA"/>
</dbReference>
<gene>
    <name evidence="3" type="ORF">CPELLU_LOCUS11631</name>
</gene>
<dbReference type="OrthoDB" id="193860at2759"/>
<dbReference type="InterPro" id="IPR050122">
    <property type="entry name" value="RTK"/>
</dbReference>
<dbReference type="GO" id="GO:0005524">
    <property type="term" value="F:ATP binding"/>
    <property type="evidence" value="ECO:0007669"/>
    <property type="project" value="InterPro"/>
</dbReference>
<dbReference type="GO" id="GO:0004714">
    <property type="term" value="F:transmembrane receptor protein tyrosine kinase activity"/>
    <property type="evidence" value="ECO:0007669"/>
    <property type="project" value="TreeGrafter"/>
</dbReference>
<proteinExistence type="predicted"/>
<evidence type="ECO:0000313" key="4">
    <source>
        <dbReference type="Proteomes" id="UP000789759"/>
    </source>
</evidence>
<dbReference type="GO" id="GO:0005886">
    <property type="term" value="C:plasma membrane"/>
    <property type="evidence" value="ECO:0007669"/>
    <property type="project" value="TreeGrafter"/>
</dbReference>
<dbReference type="Pfam" id="PF07714">
    <property type="entry name" value="PK_Tyr_Ser-Thr"/>
    <property type="match status" value="1"/>
</dbReference>
<organism evidence="3 4">
    <name type="scientific">Cetraspora pellucida</name>
    <dbReference type="NCBI Taxonomy" id="1433469"/>
    <lineage>
        <taxon>Eukaryota</taxon>
        <taxon>Fungi</taxon>
        <taxon>Fungi incertae sedis</taxon>
        <taxon>Mucoromycota</taxon>
        <taxon>Glomeromycotina</taxon>
        <taxon>Glomeromycetes</taxon>
        <taxon>Diversisporales</taxon>
        <taxon>Gigasporaceae</taxon>
        <taxon>Cetraspora</taxon>
    </lineage>
</organism>
<dbReference type="PROSITE" id="PS50011">
    <property type="entry name" value="PROTEIN_KINASE_DOM"/>
    <property type="match status" value="1"/>
</dbReference>
<name>A0A9N9N2G2_9GLOM</name>
<dbReference type="GO" id="GO:0043235">
    <property type="term" value="C:receptor complex"/>
    <property type="evidence" value="ECO:0007669"/>
    <property type="project" value="TreeGrafter"/>
</dbReference>
<dbReference type="Proteomes" id="UP000789759">
    <property type="component" value="Unassembled WGS sequence"/>
</dbReference>
<dbReference type="InterPro" id="IPR000719">
    <property type="entry name" value="Prot_kinase_dom"/>
</dbReference>
<dbReference type="SUPFAM" id="SSF56112">
    <property type="entry name" value="Protein kinase-like (PK-like)"/>
    <property type="match status" value="1"/>
</dbReference>
<feature type="region of interest" description="Disordered" evidence="1">
    <location>
        <begin position="360"/>
        <end position="379"/>
    </location>
</feature>
<comment type="caution">
    <text evidence="3">The sequence shown here is derived from an EMBL/GenBank/DDBJ whole genome shotgun (WGS) entry which is preliminary data.</text>
</comment>
<sequence length="409" mass="47414">MPENDEDSELLTVLENETNLEYLKRISEHGLVDNLDWNEFEDIQHLCAGTSGEVKRAKWKVRNIEVVLKKVAIAIMNATESDNQEFIKEIKAFHAIKKKILKGHENIIQFLGVSKHCVELELYLVLEYADHNDLRCYLGENRLLEWKQKIDIARQVVRGLHFLHEIGILHRDFHTKNVVVKNVKNDKRFEHDIRVLITDFGLSKVLPRNSKSNQKMGGMVPFIDPHILCNATTMFDHKSDIYSLGVVLWEITSKGQRPFNTDIRAFSNVLLANDIVHGKRENPIPGSNAFYVELYTACWNGNPELRPEIKKIFELIHQDNMISDEPWKPLNEICESTPTEICKSTPNEIYTSTIDEYQDEQLSEQRNDEQPAENQQDDEQLAEIIEMIDKASIKVRKKVVQYVKRLNNG</sequence>
<keyword evidence="4" id="KW-1185">Reference proteome</keyword>
<evidence type="ECO:0000259" key="2">
    <source>
        <dbReference type="PROSITE" id="PS50011"/>
    </source>
</evidence>
<dbReference type="Gene3D" id="1.10.510.10">
    <property type="entry name" value="Transferase(Phosphotransferase) domain 1"/>
    <property type="match status" value="1"/>
</dbReference>
<dbReference type="InterPro" id="IPR001245">
    <property type="entry name" value="Ser-Thr/Tyr_kinase_cat_dom"/>
</dbReference>
<dbReference type="GO" id="GO:0007169">
    <property type="term" value="P:cell surface receptor protein tyrosine kinase signaling pathway"/>
    <property type="evidence" value="ECO:0007669"/>
    <property type="project" value="TreeGrafter"/>
</dbReference>
<dbReference type="PANTHER" id="PTHR24416">
    <property type="entry name" value="TYROSINE-PROTEIN KINASE RECEPTOR"/>
    <property type="match status" value="1"/>
</dbReference>
<evidence type="ECO:0000313" key="3">
    <source>
        <dbReference type="EMBL" id="CAG8697287.1"/>
    </source>
</evidence>
<dbReference type="AlphaFoldDB" id="A0A9N9N2G2"/>
<dbReference type="PANTHER" id="PTHR24416:SF611">
    <property type="entry name" value="TYROSINE-PROTEIN KINASE TRANSMEMBRANE RECEPTOR ROR"/>
    <property type="match status" value="1"/>
</dbReference>
<feature type="domain" description="Protein kinase" evidence="2">
    <location>
        <begin position="40"/>
        <end position="328"/>
    </location>
</feature>
<evidence type="ECO:0000256" key="1">
    <source>
        <dbReference type="SAM" id="MobiDB-lite"/>
    </source>
</evidence>
<protein>
    <submittedName>
        <fullName evidence="3">4084_t:CDS:1</fullName>
    </submittedName>
</protein>
<accession>A0A9N9N2G2</accession>